<protein>
    <submittedName>
        <fullName evidence="2">Uncharacterized protein</fullName>
    </submittedName>
</protein>
<proteinExistence type="predicted"/>
<feature type="transmembrane region" description="Helical" evidence="1">
    <location>
        <begin position="318"/>
        <end position="337"/>
    </location>
</feature>
<keyword evidence="1" id="KW-0812">Transmembrane</keyword>
<keyword evidence="1" id="KW-1133">Transmembrane helix</keyword>
<feature type="transmembrane region" description="Helical" evidence="1">
    <location>
        <begin position="147"/>
        <end position="163"/>
    </location>
</feature>
<name>A0A938WRC3_9BACT</name>
<evidence type="ECO:0000313" key="2">
    <source>
        <dbReference type="EMBL" id="MBM6662733.1"/>
    </source>
</evidence>
<comment type="caution">
    <text evidence="2">The sequence shown here is derived from an EMBL/GenBank/DDBJ whole genome shotgun (WGS) entry which is preliminary data.</text>
</comment>
<dbReference type="AlphaFoldDB" id="A0A938WRC3"/>
<feature type="transmembrane region" description="Helical" evidence="1">
    <location>
        <begin position="289"/>
        <end position="312"/>
    </location>
</feature>
<feature type="transmembrane region" description="Helical" evidence="1">
    <location>
        <begin position="9"/>
        <end position="27"/>
    </location>
</feature>
<keyword evidence="1" id="KW-0472">Membrane</keyword>
<sequence>MHKRNLRKTSLVLTAMSGIIMLLLTYLQPYTLSDDILYHCIWRRSADEGFVRIGSLADIVQSQAIHYMELTGRAIVQTVAQAFLGLLNKPAYDVANALIFAMTVWAVSKFVSKSTIKPLTVIMVLFVMIVLIPGFADIYLWVEGSVNYLWVSLAIMFFLFTFEKKKGREASTKDYLLSPLTLFIGWTHEGMALPLAISLAGYCWLMRKTMRKSAALPYVAWFTLGSLVCALAPSTLLRAIGGDGHIAESPLVKVGLGLFTCTEMRTVWVLVAVMAYARRRNKRLLALHLSRYGYLYSSVVLSIGIIFASGVTQPRVCFAAEFFAMLLAINLLLRLGAERYSARLGAALSAAIVAVLIPGIYYAYQGHLNNLYLMAQIKGGQTDMIRVKPMLGNSYFIRKFVFLQVEFGPNTYYFAPDPNDENVRCAAYLLGRDSLSFLPDDMVGKIMANPDSYIEYGEDATGRLMAMQIPNGTEVNKITFMLGDDSAPFYKRPFAYASDTYEADRWHTAKINGRTFVFFDKPIPKISRRIDSIRVDAAK</sequence>
<organism evidence="2 3">
    <name type="scientific">Marseilla massiliensis</name>
    <dbReference type="NCBI Taxonomy" id="1841864"/>
    <lineage>
        <taxon>Bacteria</taxon>
        <taxon>Pseudomonadati</taxon>
        <taxon>Bacteroidota</taxon>
        <taxon>Bacteroidia</taxon>
        <taxon>Bacteroidales</taxon>
        <taxon>Prevotellaceae</taxon>
        <taxon>Marseilla</taxon>
    </lineage>
</organism>
<dbReference type="Pfam" id="PF19528">
    <property type="entry name" value="DUF6056"/>
    <property type="match status" value="1"/>
</dbReference>
<feature type="transmembrane region" description="Helical" evidence="1">
    <location>
        <begin position="119"/>
        <end position="141"/>
    </location>
</feature>
<gene>
    <name evidence="2" type="ORF">H6B30_13415</name>
</gene>
<reference evidence="2 3" key="1">
    <citation type="journal article" date="2021" name="Sci. Rep.">
        <title>The distribution of antibiotic resistance genes in chicken gut microbiota commensals.</title>
        <authorList>
            <person name="Juricova H."/>
            <person name="Matiasovicova J."/>
            <person name="Kubasova T."/>
            <person name="Cejkova D."/>
            <person name="Rychlik I."/>
        </authorList>
    </citation>
    <scope>NUCLEOTIDE SEQUENCE [LARGE SCALE GENOMIC DNA]</scope>
    <source>
        <strain evidence="2 3">An819</strain>
    </source>
</reference>
<accession>A0A938WRC3</accession>
<feature type="transmembrane region" description="Helical" evidence="1">
    <location>
        <begin position="256"/>
        <end position="277"/>
    </location>
</feature>
<feature type="transmembrane region" description="Helical" evidence="1">
    <location>
        <begin position="215"/>
        <end position="236"/>
    </location>
</feature>
<dbReference type="EMBL" id="JACJJL010000028">
    <property type="protein sequence ID" value="MBM6662733.1"/>
    <property type="molecule type" value="Genomic_DNA"/>
</dbReference>
<dbReference type="RefSeq" id="WP_205111438.1">
    <property type="nucleotide sequence ID" value="NZ_JACJJL010000028.1"/>
</dbReference>
<evidence type="ECO:0000313" key="3">
    <source>
        <dbReference type="Proteomes" id="UP000764045"/>
    </source>
</evidence>
<dbReference type="InterPro" id="IPR045691">
    <property type="entry name" value="DUF6056"/>
</dbReference>
<evidence type="ECO:0000256" key="1">
    <source>
        <dbReference type="SAM" id="Phobius"/>
    </source>
</evidence>
<keyword evidence="3" id="KW-1185">Reference proteome</keyword>
<dbReference type="Proteomes" id="UP000764045">
    <property type="component" value="Unassembled WGS sequence"/>
</dbReference>
<feature type="transmembrane region" description="Helical" evidence="1">
    <location>
        <begin position="344"/>
        <end position="364"/>
    </location>
</feature>